<dbReference type="Proteomes" id="UP000186549">
    <property type="component" value="Unassembled WGS sequence"/>
</dbReference>
<dbReference type="GO" id="GO:0000287">
    <property type="term" value="F:magnesium ion binding"/>
    <property type="evidence" value="ECO:0007669"/>
    <property type="project" value="TreeGrafter"/>
</dbReference>
<dbReference type="InterPro" id="IPR006379">
    <property type="entry name" value="HAD-SF_hydro_IIB"/>
</dbReference>
<dbReference type="PRINTS" id="PR00119">
    <property type="entry name" value="CATATPASE"/>
</dbReference>
<sequence length="277" mass="30485">MTRTLYVTDMDGTLLNNGSFVSNRSSSIISDLSHDGALITVATARTPATVVPLMEGTFTTVPFVVLTGAAMFDHATSAYHDVSYIPPDDCELLKSLYADAGIHPFVYHLDVNGELVVYHHYDMTQAERDFYTPRSNLRLKRFTFEKMASGENNNVLLLFSIAPKRAILPLADAIRATGRFSVSCYPDIFMPDLLILEVYSAGVSKANAVMRLMESAGAQRLVAFGDNLNDLPMLDIADVAVAVANAHPHVKESADIVIGPNYDDSVARFMLHDYYNH</sequence>
<dbReference type="Pfam" id="PF08282">
    <property type="entry name" value="Hydrolase_3"/>
    <property type="match status" value="1"/>
</dbReference>
<comment type="caution">
    <text evidence="1">The sequence shown here is derived from an EMBL/GenBank/DDBJ whole genome shotgun (WGS) entry which is preliminary data.</text>
</comment>
<dbReference type="PANTHER" id="PTHR10000">
    <property type="entry name" value="PHOSPHOSERINE PHOSPHATASE"/>
    <property type="match status" value="1"/>
</dbReference>
<accession>A0A1Q6I0G9</accession>
<name>A0A1Q6I0G9_BACUN</name>
<dbReference type="SUPFAM" id="SSF56784">
    <property type="entry name" value="HAD-like"/>
    <property type="match status" value="1"/>
</dbReference>
<gene>
    <name evidence="1" type="ORF">BHV79_11125</name>
</gene>
<evidence type="ECO:0000313" key="1">
    <source>
        <dbReference type="EMBL" id="OKZ32229.1"/>
    </source>
</evidence>
<dbReference type="AlphaFoldDB" id="A0A1Q6I0G9"/>
<dbReference type="Gene3D" id="3.30.1240.10">
    <property type="match status" value="1"/>
</dbReference>
<dbReference type="Gene3D" id="3.40.50.1000">
    <property type="entry name" value="HAD superfamily/HAD-like"/>
    <property type="match status" value="1"/>
</dbReference>
<dbReference type="GO" id="GO:0005829">
    <property type="term" value="C:cytosol"/>
    <property type="evidence" value="ECO:0007669"/>
    <property type="project" value="TreeGrafter"/>
</dbReference>
<evidence type="ECO:0000313" key="2">
    <source>
        <dbReference type="Proteomes" id="UP000186549"/>
    </source>
</evidence>
<dbReference type="EMBL" id="MNQU01000235">
    <property type="protein sequence ID" value="OKZ32229.1"/>
    <property type="molecule type" value="Genomic_DNA"/>
</dbReference>
<evidence type="ECO:0008006" key="3">
    <source>
        <dbReference type="Google" id="ProtNLM"/>
    </source>
</evidence>
<dbReference type="InterPro" id="IPR023214">
    <property type="entry name" value="HAD_sf"/>
</dbReference>
<dbReference type="InterPro" id="IPR036412">
    <property type="entry name" value="HAD-like_sf"/>
</dbReference>
<dbReference type="PANTHER" id="PTHR10000:SF8">
    <property type="entry name" value="HAD SUPERFAMILY HYDROLASE-LIKE, TYPE 3"/>
    <property type="match status" value="1"/>
</dbReference>
<reference evidence="1 2" key="1">
    <citation type="journal article" date="2016" name="Nat. Biotechnol.">
        <title>Measurement of bacterial replication rates in microbial communities.</title>
        <authorList>
            <person name="Brown C.T."/>
            <person name="Olm M.R."/>
            <person name="Thomas B.C."/>
            <person name="Banfield J.F."/>
        </authorList>
    </citation>
    <scope>NUCLEOTIDE SEQUENCE [LARGE SCALE GENOMIC DNA]</scope>
    <source>
        <strain evidence="1">45_41</strain>
    </source>
</reference>
<dbReference type="NCBIfam" id="TIGR01484">
    <property type="entry name" value="HAD-SF-IIB"/>
    <property type="match status" value="1"/>
</dbReference>
<organism evidence="1 2">
    <name type="scientific">Bacteroides uniformis</name>
    <dbReference type="NCBI Taxonomy" id="820"/>
    <lineage>
        <taxon>Bacteria</taxon>
        <taxon>Pseudomonadati</taxon>
        <taxon>Bacteroidota</taxon>
        <taxon>Bacteroidia</taxon>
        <taxon>Bacteroidales</taxon>
        <taxon>Bacteroidaceae</taxon>
        <taxon>Bacteroides</taxon>
    </lineage>
</organism>
<dbReference type="GO" id="GO:0016791">
    <property type="term" value="F:phosphatase activity"/>
    <property type="evidence" value="ECO:0007669"/>
    <property type="project" value="TreeGrafter"/>
</dbReference>
<proteinExistence type="predicted"/>
<protein>
    <recommendedName>
        <fullName evidence="3">HAD family phosphatase</fullName>
    </recommendedName>
</protein>